<dbReference type="Proteomes" id="UP001592582">
    <property type="component" value="Unassembled WGS sequence"/>
</dbReference>
<evidence type="ECO:0000313" key="5">
    <source>
        <dbReference type="Proteomes" id="UP001592582"/>
    </source>
</evidence>
<dbReference type="EMBL" id="JBHEZX010000004">
    <property type="protein sequence ID" value="MFC1409555.1"/>
    <property type="molecule type" value="Genomic_DNA"/>
</dbReference>
<reference evidence="4 5" key="1">
    <citation type="submission" date="2024-09" db="EMBL/GenBank/DDBJ databases">
        <authorList>
            <person name="Lee S.D."/>
        </authorList>
    </citation>
    <scope>NUCLEOTIDE SEQUENCE [LARGE SCALE GENOMIC DNA]</scope>
    <source>
        <strain evidence="2 5">N1-1</strain>
        <strain evidence="3 4">N1-3</strain>
    </source>
</reference>
<evidence type="ECO:0000313" key="3">
    <source>
        <dbReference type="EMBL" id="MFC1429233.1"/>
    </source>
</evidence>
<evidence type="ECO:0000256" key="1">
    <source>
        <dbReference type="SAM" id="MobiDB-lite"/>
    </source>
</evidence>
<feature type="compositionally biased region" description="Basic and acidic residues" evidence="1">
    <location>
        <begin position="54"/>
        <end position="63"/>
    </location>
</feature>
<comment type="caution">
    <text evidence="2">The sequence shown here is derived from an EMBL/GenBank/DDBJ whole genome shotgun (WGS) entry which is preliminary data.</text>
</comment>
<proteinExistence type="predicted"/>
<name>A0ABV6V760_9ACTN</name>
<accession>A0ABV6V760</accession>
<evidence type="ECO:0000313" key="4">
    <source>
        <dbReference type="Proteomes" id="UP001592530"/>
    </source>
</evidence>
<organism evidence="2 5">
    <name type="scientific">Streptacidiphilus alkalitolerans</name>
    <dbReference type="NCBI Taxonomy" id="3342712"/>
    <lineage>
        <taxon>Bacteria</taxon>
        <taxon>Bacillati</taxon>
        <taxon>Actinomycetota</taxon>
        <taxon>Actinomycetes</taxon>
        <taxon>Kitasatosporales</taxon>
        <taxon>Streptomycetaceae</taxon>
        <taxon>Streptacidiphilus</taxon>
    </lineage>
</organism>
<gene>
    <name evidence="3" type="ORF">ACEZDB_00970</name>
    <name evidence="2" type="ORF">ACEZDG_09685</name>
</gene>
<keyword evidence="5" id="KW-1185">Reference proteome</keyword>
<evidence type="ECO:0000313" key="2">
    <source>
        <dbReference type="EMBL" id="MFC1409555.1"/>
    </source>
</evidence>
<dbReference type="RefSeq" id="WP_380505536.1">
    <property type="nucleotide sequence ID" value="NZ_JBHEZX010000004.1"/>
</dbReference>
<dbReference type="Proteomes" id="UP001592530">
    <property type="component" value="Unassembled WGS sequence"/>
</dbReference>
<sequence length="76" mass="8634">MDDPIPRFTHELATLAEGSITEAQAKDFVQRVYGVGRNEGGRESAADVTKFQRQAEELRRENTTLRNRLGLPPRKH</sequence>
<feature type="region of interest" description="Disordered" evidence="1">
    <location>
        <begin position="54"/>
        <end position="76"/>
    </location>
</feature>
<dbReference type="EMBL" id="JBHEZY010000001">
    <property type="protein sequence ID" value="MFC1429233.1"/>
    <property type="molecule type" value="Genomic_DNA"/>
</dbReference>
<protein>
    <submittedName>
        <fullName evidence="2">Uncharacterized protein</fullName>
    </submittedName>
</protein>